<evidence type="ECO:0000313" key="3">
    <source>
        <dbReference type="EMBL" id="QDU42381.1"/>
    </source>
</evidence>
<dbReference type="PANTHER" id="PTHR31350:SF21">
    <property type="entry name" value="F-BOX ONLY PROTEIN 21"/>
    <property type="match status" value="1"/>
</dbReference>
<dbReference type="Pfam" id="PF13371">
    <property type="entry name" value="TPR_9"/>
    <property type="match status" value="1"/>
</dbReference>
<dbReference type="Pfam" id="PF13369">
    <property type="entry name" value="Transglut_core2"/>
    <property type="match status" value="1"/>
</dbReference>
<gene>
    <name evidence="3" type="ORF">Mal52_08410</name>
</gene>
<feature type="domain" description="Protein SirB1 N-terminal" evidence="2">
    <location>
        <begin position="48"/>
        <end position="196"/>
    </location>
</feature>
<dbReference type="PANTHER" id="PTHR31350">
    <property type="entry name" value="SI:DKEY-261L7.2"/>
    <property type="match status" value="1"/>
</dbReference>
<dbReference type="SUPFAM" id="SSF48452">
    <property type="entry name" value="TPR-like"/>
    <property type="match status" value="1"/>
</dbReference>
<organism evidence="3 4">
    <name type="scientific">Symmachiella dynata</name>
    <dbReference type="NCBI Taxonomy" id="2527995"/>
    <lineage>
        <taxon>Bacteria</taxon>
        <taxon>Pseudomonadati</taxon>
        <taxon>Planctomycetota</taxon>
        <taxon>Planctomycetia</taxon>
        <taxon>Planctomycetales</taxon>
        <taxon>Planctomycetaceae</taxon>
        <taxon>Symmachiella</taxon>
    </lineage>
</organism>
<dbReference type="EMBL" id="CP036276">
    <property type="protein sequence ID" value="QDU42381.1"/>
    <property type="molecule type" value="Genomic_DNA"/>
</dbReference>
<reference evidence="3 4" key="1">
    <citation type="submission" date="2019-02" db="EMBL/GenBank/DDBJ databases">
        <title>Deep-cultivation of Planctomycetes and their phenomic and genomic characterization uncovers novel biology.</title>
        <authorList>
            <person name="Wiegand S."/>
            <person name="Jogler M."/>
            <person name="Boedeker C."/>
            <person name="Pinto D."/>
            <person name="Vollmers J."/>
            <person name="Rivas-Marin E."/>
            <person name="Kohn T."/>
            <person name="Peeters S.H."/>
            <person name="Heuer A."/>
            <person name="Rast P."/>
            <person name="Oberbeckmann S."/>
            <person name="Bunk B."/>
            <person name="Jeske O."/>
            <person name="Meyerdierks A."/>
            <person name="Storesund J.E."/>
            <person name="Kallscheuer N."/>
            <person name="Luecker S."/>
            <person name="Lage O.M."/>
            <person name="Pohl T."/>
            <person name="Merkel B.J."/>
            <person name="Hornburger P."/>
            <person name="Mueller R.-W."/>
            <person name="Bruemmer F."/>
            <person name="Labrenz M."/>
            <person name="Spormann A.M."/>
            <person name="Op den Camp H."/>
            <person name="Overmann J."/>
            <person name="Amann R."/>
            <person name="Jetten M.S.M."/>
            <person name="Mascher T."/>
            <person name="Medema M.H."/>
            <person name="Devos D.P."/>
            <person name="Kaster A.-K."/>
            <person name="Ovreas L."/>
            <person name="Rohde M."/>
            <person name="Galperin M.Y."/>
            <person name="Jogler C."/>
        </authorList>
    </citation>
    <scope>NUCLEOTIDE SEQUENCE [LARGE SCALE GENOMIC DNA]</scope>
    <source>
        <strain evidence="3 4">Mal52</strain>
    </source>
</reference>
<evidence type="ECO:0000256" key="1">
    <source>
        <dbReference type="ARBA" id="ARBA00007100"/>
    </source>
</evidence>
<dbReference type="OrthoDB" id="232498at2"/>
<dbReference type="InterPro" id="IPR011990">
    <property type="entry name" value="TPR-like_helical_dom_sf"/>
</dbReference>
<name>A0A517ZIS4_9PLAN</name>
<dbReference type="RefSeq" id="WP_145374436.1">
    <property type="nucleotide sequence ID" value="NZ_CAXBED010000101.1"/>
</dbReference>
<dbReference type="AlphaFoldDB" id="A0A517ZIS4"/>
<dbReference type="KEGG" id="sdyn:Mal52_08410"/>
<evidence type="ECO:0000313" key="4">
    <source>
        <dbReference type="Proteomes" id="UP000319383"/>
    </source>
</evidence>
<sequence>MEFDSDYRCDTEFSKLLTRRSNVDLTVAALELARDAYPDLDFEETLSWIDTTGKQISGKVAAAKSDRDALKIVADCISVQHAISGDTETYSDPDNSYLHRVIERQRGIPISLSLLYMAVARRAGLTLHGVSTPAHFLTRYEAVDGPIFVDAFCGGCVLSFEETLHRASQASGLPPEQCEVLLEPASARKTVVRMLNNLKAIHSQTQNWPAAWMVQHRLVLLQPGAYDQRRDLGLIALRANRPGQAIDVLQCCLKNCPPEETEHLTAQLAIARQEVTRWN</sequence>
<dbReference type="Proteomes" id="UP000319383">
    <property type="component" value="Chromosome"/>
</dbReference>
<keyword evidence="4" id="KW-1185">Reference proteome</keyword>
<dbReference type="InterPro" id="IPR032698">
    <property type="entry name" value="SirB1_N"/>
</dbReference>
<accession>A0A517ZIS4</accession>
<proteinExistence type="inferred from homology"/>
<evidence type="ECO:0000259" key="2">
    <source>
        <dbReference type="Pfam" id="PF13369"/>
    </source>
</evidence>
<protein>
    <recommendedName>
        <fullName evidence="2">Protein SirB1 N-terminal domain-containing protein</fullName>
    </recommendedName>
</protein>
<comment type="similarity">
    <text evidence="1">Belongs to the UPF0162 family.</text>
</comment>